<dbReference type="EMBL" id="OU594963">
    <property type="protein sequence ID" value="CAG9286210.1"/>
    <property type="molecule type" value="Genomic_DNA"/>
</dbReference>
<evidence type="ECO:0000256" key="1">
    <source>
        <dbReference type="SAM" id="Phobius"/>
    </source>
</evidence>
<accession>A0A8J9S8A3</accession>
<keyword evidence="1" id="KW-0472">Membrane</keyword>
<feature type="transmembrane region" description="Helical" evidence="1">
    <location>
        <begin position="101"/>
        <end position="121"/>
    </location>
</feature>
<dbReference type="EMBL" id="OU594963">
    <property type="protein sequence ID" value="CAG9286209.1"/>
    <property type="molecule type" value="Genomic_DNA"/>
</dbReference>
<sequence length="506" mass="54893">MADVANILKCAYSVGLLIFSTIIIMGLIFNEETKLSSDVHSAVAFIAIWVGVLWLTMVEGGQGSLVGLAPVNGELYKDSHPIAYKCTSIAHKGDNLDRYLLGRQFMVVLTVFTINISGGPLKDAELWGFPSVLTNMFLGSGLAMILFTAMIGQLNSQVNASLCMLDYINNYFALFTFWVAMAIEFSGLLHASYLVQMLVAALSGKKIESNEEPRNGLQNLFFWSRCLVSLAILAYCFAVTLAALFDGKTTMWEGVPSAVAVIVFFLLMSVVGLLEGMQIAFFAVAKIPKAERGDSVFAKKTCELLFKGEGNNLPGFMIGRQLCVVSCMFFIARVTSVEIAEGEENIFGVSDGVQKLFDTGLLGAIITTIVASISWQLVASAFPIAFLSNPFTYIFLRICLLLEAIGICSGAWVLAAIHKKIAGFQRDEVYIGTAEERAAKNMSDNTEQLHLGAGHLVKLPGFAEHAPPALKALMETNPSVAVYLNSIHDMETGKGNKGQESETETE</sequence>
<proteinExistence type="predicted"/>
<feature type="transmembrane region" description="Helical" evidence="1">
    <location>
        <begin position="133"/>
        <end position="151"/>
    </location>
</feature>
<feature type="transmembrane region" description="Helical" evidence="1">
    <location>
        <begin position="361"/>
        <end position="388"/>
    </location>
</feature>
<dbReference type="InterPro" id="IPR004693">
    <property type="entry name" value="Silicon_transpt"/>
</dbReference>
<feature type="transmembrane region" description="Helical" evidence="1">
    <location>
        <begin position="257"/>
        <end position="285"/>
    </location>
</feature>
<dbReference type="Proteomes" id="UP000836788">
    <property type="component" value="Chromosome 22"/>
</dbReference>
<feature type="transmembrane region" description="Helical" evidence="1">
    <location>
        <begin position="220"/>
        <end position="245"/>
    </location>
</feature>
<feature type="transmembrane region" description="Helical" evidence="1">
    <location>
        <begin position="6"/>
        <end position="29"/>
    </location>
</feature>
<evidence type="ECO:0008006" key="4">
    <source>
        <dbReference type="Google" id="ProtNLM"/>
    </source>
</evidence>
<dbReference type="Pfam" id="PF03842">
    <property type="entry name" value="Silic_transp"/>
    <property type="match status" value="1"/>
</dbReference>
<name>A0A8J9S8A3_PHATR</name>
<keyword evidence="1" id="KW-1133">Transmembrane helix</keyword>
<evidence type="ECO:0000313" key="2">
    <source>
        <dbReference type="EMBL" id="CAG9286209.1"/>
    </source>
</evidence>
<keyword evidence="1" id="KW-0812">Transmembrane</keyword>
<reference evidence="2" key="1">
    <citation type="submission" date="2022-02" db="EMBL/GenBank/DDBJ databases">
        <authorList>
            <person name="Giguere J D."/>
        </authorList>
    </citation>
    <scope>NUCLEOTIDE SEQUENCE</scope>
    <source>
        <strain evidence="2">CCAP 1055/1</strain>
    </source>
</reference>
<feature type="transmembrane region" description="Helical" evidence="1">
    <location>
        <begin position="394"/>
        <end position="417"/>
    </location>
</feature>
<feature type="transmembrane region" description="Helical" evidence="1">
    <location>
        <begin position="171"/>
        <end position="199"/>
    </location>
</feature>
<organism evidence="2">
    <name type="scientific">Phaeodactylum tricornutum</name>
    <name type="common">Diatom</name>
    <dbReference type="NCBI Taxonomy" id="2850"/>
    <lineage>
        <taxon>Eukaryota</taxon>
        <taxon>Sar</taxon>
        <taxon>Stramenopiles</taxon>
        <taxon>Ochrophyta</taxon>
        <taxon>Bacillariophyta</taxon>
        <taxon>Bacillariophyceae</taxon>
        <taxon>Bacillariophycidae</taxon>
        <taxon>Naviculales</taxon>
        <taxon>Phaeodactylaceae</taxon>
        <taxon>Phaeodactylum</taxon>
    </lineage>
</organism>
<protein>
    <recommendedName>
        <fullName evidence="4">SIT2-1</fullName>
    </recommendedName>
</protein>
<evidence type="ECO:0000313" key="3">
    <source>
        <dbReference type="EMBL" id="CAG9286210.1"/>
    </source>
</evidence>
<gene>
    <name evidence="2" type="ORF">PTTT1_LOCUS31569</name>
    <name evidence="3" type="ORF">PTTT1_LOCUS31573</name>
</gene>
<dbReference type="AlphaFoldDB" id="A0A8J9S8A3"/>
<dbReference type="GO" id="GO:0015708">
    <property type="term" value="P:silicic acid import across plasma membrane"/>
    <property type="evidence" value="ECO:0007669"/>
    <property type="project" value="InterPro"/>
</dbReference>
<feature type="transmembrane region" description="Helical" evidence="1">
    <location>
        <begin position="41"/>
        <end position="58"/>
    </location>
</feature>